<evidence type="ECO:0000313" key="9">
    <source>
        <dbReference type="EMBL" id="GAA3669107.1"/>
    </source>
</evidence>
<keyword evidence="7" id="KW-0472">Membrane</keyword>
<dbReference type="InterPro" id="IPR041701">
    <property type="entry name" value="MetN_ABC"/>
</dbReference>
<proteinExistence type="predicted"/>
<gene>
    <name evidence="9" type="ORF">GCM10023081_04460</name>
</gene>
<dbReference type="PROSITE" id="PS00211">
    <property type="entry name" value="ABC_TRANSPORTER_1"/>
    <property type="match status" value="1"/>
</dbReference>
<reference evidence="10" key="1">
    <citation type="journal article" date="2019" name="Int. J. Syst. Evol. Microbiol.">
        <title>The Global Catalogue of Microorganisms (GCM) 10K type strain sequencing project: providing services to taxonomists for standard genome sequencing and annotation.</title>
        <authorList>
            <consortium name="The Broad Institute Genomics Platform"/>
            <consortium name="The Broad Institute Genome Sequencing Center for Infectious Disease"/>
            <person name="Wu L."/>
            <person name="Ma J."/>
        </authorList>
    </citation>
    <scope>NUCLEOTIDE SEQUENCE [LARGE SCALE GENOMIC DNA]</scope>
    <source>
        <strain evidence="10">JCM 30742</strain>
    </source>
</reference>
<keyword evidence="3" id="KW-0547">Nucleotide-binding</keyword>
<comment type="caution">
    <text evidence="9">The sequence shown here is derived from an EMBL/GenBank/DDBJ whole genome shotgun (WGS) entry which is preliminary data.</text>
</comment>
<keyword evidence="6" id="KW-0029">Amino-acid transport</keyword>
<keyword evidence="5" id="KW-1278">Translocase</keyword>
<organism evidence="9 10">
    <name type="scientific">Arthrobacter ginkgonis</name>
    <dbReference type="NCBI Taxonomy" id="1630594"/>
    <lineage>
        <taxon>Bacteria</taxon>
        <taxon>Bacillati</taxon>
        <taxon>Actinomycetota</taxon>
        <taxon>Actinomycetes</taxon>
        <taxon>Micrococcales</taxon>
        <taxon>Micrococcaceae</taxon>
        <taxon>Arthrobacter</taxon>
    </lineage>
</organism>
<feature type="domain" description="ABC transporter" evidence="8">
    <location>
        <begin position="2"/>
        <end position="241"/>
    </location>
</feature>
<evidence type="ECO:0000259" key="8">
    <source>
        <dbReference type="PROSITE" id="PS50893"/>
    </source>
</evidence>
<dbReference type="InterPro" id="IPR017871">
    <property type="entry name" value="ABC_transporter-like_CS"/>
</dbReference>
<evidence type="ECO:0000313" key="10">
    <source>
        <dbReference type="Proteomes" id="UP001500752"/>
    </source>
</evidence>
<keyword evidence="4" id="KW-0067">ATP-binding</keyword>
<dbReference type="InterPro" id="IPR003439">
    <property type="entry name" value="ABC_transporter-like_ATP-bd"/>
</dbReference>
<keyword evidence="2" id="KW-1003">Cell membrane</keyword>
<dbReference type="RefSeq" id="WP_345148139.1">
    <property type="nucleotide sequence ID" value="NZ_BAABEO010000006.1"/>
</dbReference>
<dbReference type="PANTHER" id="PTHR43166:SF30">
    <property type="entry name" value="METHIONINE IMPORT ATP-BINDING PROTEIN METN"/>
    <property type="match status" value="1"/>
</dbReference>
<keyword evidence="1" id="KW-0813">Transport</keyword>
<keyword evidence="10" id="KW-1185">Reference proteome</keyword>
<evidence type="ECO:0000256" key="7">
    <source>
        <dbReference type="ARBA" id="ARBA00023136"/>
    </source>
</evidence>
<dbReference type="InterPro" id="IPR050086">
    <property type="entry name" value="MetN_ABC_transporter-like"/>
</dbReference>
<dbReference type="Gene3D" id="3.40.50.300">
    <property type="entry name" value="P-loop containing nucleotide triphosphate hydrolases"/>
    <property type="match status" value="1"/>
</dbReference>
<protein>
    <recommendedName>
        <fullName evidence="8">ABC transporter domain-containing protein</fullName>
    </recommendedName>
</protein>
<dbReference type="Proteomes" id="UP001500752">
    <property type="component" value="Unassembled WGS sequence"/>
</dbReference>
<sequence>MISIRDVSTVFTTAGQNFTAVDAVSLEIPRGSIQGIIGFSGAGKSTLLRNINLLERPTSGSVVVDGTDLTALGDEELRRERHQIGMIFQHFNLLNNRTALQNVELSLKFAGVGKKDRRRRAQEALEIVDLADKASSYPGRLSGGQKQRVAIARALATEPKVLLCDEPTSAVDPRTTASVLQYLSDINAQLGITTVIVTHEMNVIKAIADNVAVMEDGALVEQFDLAELERPGFSPATQIGRYLISDEIALERRQRVQPKETSLV</sequence>
<dbReference type="SMART" id="SM00382">
    <property type="entry name" value="AAA"/>
    <property type="match status" value="1"/>
</dbReference>
<accession>A0ABP7BSV8</accession>
<name>A0ABP7BSV8_9MICC</name>
<dbReference type="SUPFAM" id="SSF52540">
    <property type="entry name" value="P-loop containing nucleoside triphosphate hydrolases"/>
    <property type="match status" value="1"/>
</dbReference>
<evidence type="ECO:0000256" key="4">
    <source>
        <dbReference type="ARBA" id="ARBA00022840"/>
    </source>
</evidence>
<dbReference type="InterPro" id="IPR003593">
    <property type="entry name" value="AAA+_ATPase"/>
</dbReference>
<evidence type="ECO:0000256" key="3">
    <source>
        <dbReference type="ARBA" id="ARBA00022741"/>
    </source>
</evidence>
<dbReference type="PROSITE" id="PS50893">
    <property type="entry name" value="ABC_TRANSPORTER_2"/>
    <property type="match status" value="1"/>
</dbReference>
<dbReference type="PANTHER" id="PTHR43166">
    <property type="entry name" value="AMINO ACID IMPORT ATP-BINDING PROTEIN"/>
    <property type="match status" value="1"/>
</dbReference>
<evidence type="ECO:0000256" key="2">
    <source>
        <dbReference type="ARBA" id="ARBA00022475"/>
    </source>
</evidence>
<dbReference type="CDD" id="cd03258">
    <property type="entry name" value="ABC_MetN_methionine_transporter"/>
    <property type="match status" value="1"/>
</dbReference>
<evidence type="ECO:0000256" key="5">
    <source>
        <dbReference type="ARBA" id="ARBA00022967"/>
    </source>
</evidence>
<evidence type="ECO:0000256" key="6">
    <source>
        <dbReference type="ARBA" id="ARBA00022970"/>
    </source>
</evidence>
<dbReference type="Pfam" id="PF00005">
    <property type="entry name" value="ABC_tran"/>
    <property type="match status" value="1"/>
</dbReference>
<evidence type="ECO:0000256" key="1">
    <source>
        <dbReference type="ARBA" id="ARBA00022448"/>
    </source>
</evidence>
<dbReference type="EMBL" id="BAABEO010000006">
    <property type="protein sequence ID" value="GAA3669107.1"/>
    <property type="molecule type" value="Genomic_DNA"/>
</dbReference>
<dbReference type="InterPro" id="IPR027417">
    <property type="entry name" value="P-loop_NTPase"/>
</dbReference>